<name>A0A428WP80_AMYBA</name>
<evidence type="ECO:0008006" key="4">
    <source>
        <dbReference type="Google" id="ProtNLM"/>
    </source>
</evidence>
<organism evidence="2 3">
    <name type="scientific">Amycolatopsis balhimycina DSM 5908</name>
    <dbReference type="NCBI Taxonomy" id="1081091"/>
    <lineage>
        <taxon>Bacteria</taxon>
        <taxon>Bacillati</taxon>
        <taxon>Actinomycetota</taxon>
        <taxon>Actinomycetes</taxon>
        <taxon>Pseudonocardiales</taxon>
        <taxon>Pseudonocardiaceae</taxon>
        <taxon>Amycolatopsis</taxon>
    </lineage>
</organism>
<keyword evidence="3" id="KW-1185">Reference proteome</keyword>
<dbReference type="EMBL" id="QHHU01000018">
    <property type="protein sequence ID" value="RSM44905.1"/>
    <property type="molecule type" value="Genomic_DNA"/>
</dbReference>
<sequence length="321" mass="34586">MGGFLQTLGQKLAERWLTLLVLPGALFVATAITAQTLGQAHALDHHRLIEQVARWVHTPAAAGIGGQVVILGSILASAAAAGLAAQGLATLVQRAVLAVGWNTWPRQLRRGARALVVRRRSRWTAAARRYQQQLDADARALARTGGRADLAPRRAAYHAMLRIATEEPDRPTWSGDRIHAVTVRLERDHHLDLPALWPYLWLTVPETTRAEITTAEQALARAAALGGWALMYTLLTAWWWPAALLAAAIGLTARYRIRCAADTYAQLLEAAARLHATGLATQLGIDHTGHADPALGDALTHQLRAQNPALSPPSSGGAPLY</sequence>
<feature type="transmembrane region" description="Helical" evidence="1">
    <location>
        <begin position="64"/>
        <end position="85"/>
    </location>
</feature>
<dbReference type="OrthoDB" id="529448at2"/>
<keyword evidence="1" id="KW-0812">Transmembrane</keyword>
<protein>
    <recommendedName>
        <fullName evidence="4">Vegetative cell wall protein gp1</fullName>
    </recommendedName>
</protein>
<keyword evidence="1" id="KW-0472">Membrane</keyword>
<dbReference type="RefSeq" id="WP_020639525.1">
    <property type="nucleotide sequence ID" value="NZ_QHHU01000018.1"/>
</dbReference>
<evidence type="ECO:0000313" key="3">
    <source>
        <dbReference type="Proteomes" id="UP000286716"/>
    </source>
</evidence>
<reference evidence="2 3" key="1">
    <citation type="submission" date="2018-05" db="EMBL/GenBank/DDBJ databases">
        <title>Evolution of GPA BGCs.</title>
        <authorList>
            <person name="Waglechner N."/>
            <person name="Wright G.D."/>
        </authorList>
    </citation>
    <scope>NUCLEOTIDE SEQUENCE [LARGE SCALE GENOMIC DNA]</scope>
    <source>
        <strain evidence="2 3">DSM 5908</strain>
    </source>
</reference>
<comment type="caution">
    <text evidence="2">The sequence shown here is derived from an EMBL/GenBank/DDBJ whole genome shotgun (WGS) entry which is preliminary data.</text>
</comment>
<gene>
    <name evidence="2" type="ORF">DMA12_15315</name>
</gene>
<dbReference type="Proteomes" id="UP000286716">
    <property type="component" value="Unassembled WGS sequence"/>
</dbReference>
<accession>A0A428WP80</accession>
<evidence type="ECO:0000313" key="2">
    <source>
        <dbReference type="EMBL" id="RSM44905.1"/>
    </source>
</evidence>
<feature type="transmembrane region" description="Helical" evidence="1">
    <location>
        <begin position="229"/>
        <end position="251"/>
    </location>
</feature>
<dbReference type="AlphaFoldDB" id="A0A428WP80"/>
<proteinExistence type="predicted"/>
<evidence type="ECO:0000256" key="1">
    <source>
        <dbReference type="SAM" id="Phobius"/>
    </source>
</evidence>
<keyword evidence="1" id="KW-1133">Transmembrane helix</keyword>